<dbReference type="Gene3D" id="1.25.40.20">
    <property type="entry name" value="Ankyrin repeat-containing domain"/>
    <property type="match status" value="2"/>
</dbReference>
<name>A0A8K1CFU8_PYTOL</name>
<keyword evidence="3" id="KW-1185">Reference proteome</keyword>
<dbReference type="InterPro" id="IPR051616">
    <property type="entry name" value="Cul2-RING_E3_ligase_SR"/>
</dbReference>
<dbReference type="OrthoDB" id="194358at2759"/>
<dbReference type="PROSITE" id="PS50088">
    <property type="entry name" value="ANK_REPEAT"/>
    <property type="match status" value="4"/>
</dbReference>
<sequence length="222" mass="23636">MLDVNTIGLTPEGDGTPLVIAIELKADDIIELLLANGADVHVAPVFRGPPLALAAKVGSLSITKLLLRAGADPNRFNPKTGLSPLKGAVISRSIPIMQLLLDHGANVNAKDRNDDDDFAEPPLEAAVRRNLLAEAEFLLETGRASIEIVGKASNQLIHRAARKGSVEMMALLLAHGADVNGRNKLRSPIYHAALSGHLSAVEWLVEKGQIHAPSVRNNCSRV</sequence>
<feature type="repeat" description="ANK" evidence="1">
    <location>
        <begin position="152"/>
        <end position="184"/>
    </location>
</feature>
<dbReference type="InterPro" id="IPR002110">
    <property type="entry name" value="Ankyrin_rpt"/>
</dbReference>
<protein>
    <recommendedName>
        <fullName evidence="4">Ankyrin</fullName>
    </recommendedName>
</protein>
<feature type="repeat" description="ANK" evidence="1">
    <location>
        <begin position="50"/>
        <end position="78"/>
    </location>
</feature>
<evidence type="ECO:0000313" key="2">
    <source>
        <dbReference type="EMBL" id="TMW62000.1"/>
    </source>
</evidence>
<dbReference type="PROSITE" id="PS50297">
    <property type="entry name" value="ANK_REP_REGION"/>
    <property type="match status" value="3"/>
</dbReference>
<dbReference type="InterPro" id="IPR036770">
    <property type="entry name" value="Ankyrin_rpt-contain_sf"/>
</dbReference>
<dbReference type="AlphaFoldDB" id="A0A8K1CFU8"/>
<feature type="repeat" description="ANK" evidence="1">
    <location>
        <begin position="13"/>
        <end position="45"/>
    </location>
</feature>
<evidence type="ECO:0000256" key="1">
    <source>
        <dbReference type="PROSITE-ProRule" id="PRU00023"/>
    </source>
</evidence>
<gene>
    <name evidence="2" type="ORF">Poli38472_009493</name>
</gene>
<dbReference type="EMBL" id="SPLM01000074">
    <property type="protein sequence ID" value="TMW62000.1"/>
    <property type="molecule type" value="Genomic_DNA"/>
</dbReference>
<reference evidence="2" key="1">
    <citation type="submission" date="2019-03" db="EMBL/GenBank/DDBJ databases">
        <title>Long read genome sequence of the mycoparasitic Pythium oligandrum ATCC 38472 isolated from sugarbeet rhizosphere.</title>
        <authorList>
            <person name="Gaulin E."/>
        </authorList>
    </citation>
    <scope>NUCLEOTIDE SEQUENCE</scope>
    <source>
        <strain evidence="2">ATCC 38472_TT</strain>
    </source>
</reference>
<comment type="caution">
    <text evidence="2">The sequence shown here is derived from an EMBL/GenBank/DDBJ whole genome shotgun (WGS) entry which is preliminary data.</text>
</comment>
<dbReference type="Pfam" id="PF12796">
    <property type="entry name" value="Ank_2"/>
    <property type="match status" value="2"/>
</dbReference>
<dbReference type="PANTHER" id="PTHR46224:SF6">
    <property type="entry name" value="ANKYRIN REPEAT FAMILY PROTEIN"/>
    <property type="match status" value="1"/>
</dbReference>
<accession>A0A8K1CFU8</accession>
<evidence type="ECO:0000313" key="3">
    <source>
        <dbReference type="Proteomes" id="UP000794436"/>
    </source>
</evidence>
<organism evidence="2 3">
    <name type="scientific">Pythium oligandrum</name>
    <name type="common">Mycoparasitic fungus</name>
    <dbReference type="NCBI Taxonomy" id="41045"/>
    <lineage>
        <taxon>Eukaryota</taxon>
        <taxon>Sar</taxon>
        <taxon>Stramenopiles</taxon>
        <taxon>Oomycota</taxon>
        <taxon>Peronosporomycetes</taxon>
        <taxon>Pythiales</taxon>
        <taxon>Pythiaceae</taxon>
        <taxon>Pythium</taxon>
    </lineage>
</organism>
<dbReference type="SMART" id="SM00248">
    <property type="entry name" value="ANK"/>
    <property type="match status" value="6"/>
</dbReference>
<proteinExistence type="predicted"/>
<evidence type="ECO:0008006" key="4">
    <source>
        <dbReference type="Google" id="ProtNLM"/>
    </source>
</evidence>
<dbReference type="SUPFAM" id="SSF48403">
    <property type="entry name" value="Ankyrin repeat"/>
    <property type="match status" value="1"/>
</dbReference>
<keyword evidence="1" id="KW-0040">ANK repeat</keyword>
<dbReference type="Proteomes" id="UP000794436">
    <property type="component" value="Unassembled WGS sequence"/>
</dbReference>
<dbReference type="PANTHER" id="PTHR46224">
    <property type="entry name" value="ANKYRIN REPEAT FAMILY PROTEIN"/>
    <property type="match status" value="1"/>
</dbReference>
<feature type="repeat" description="ANK" evidence="1">
    <location>
        <begin position="80"/>
        <end position="112"/>
    </location>
</feature>